<reference evidence="9 10" key="1">
    <citation type="journal article" date="2016" name="Sci. Rep.">
        <title>Insights into Adaptations to a Near-Obligate Nematode Endoparasitic Lifestyle from the Finished Genome of Drechmeria coniospora.</title>
        <authorList>
            <person name="Zhang L."/>
            <person name="Zhou Z."/>
            <person name="Guo Q."/>
            <person name="Fokkens L."/>
            <person name="Miskei M."/>
            <person name="Pocsi I."/>
            <person name="Zhang W."/>
            <person name="Chen M."/>
            <person name="Wang L."/>
            <person name="Sun Y."/>
            <person name="Donzelli B.G."/>
            <person name="Gibson D.M."/>
            <person name="Nelson D.R."/>
            <person name="Luo J.G."/>
            <person name="Rep M."/>
            <person name="Liu H."/>
            <person name="Yang S."/>
            <person name="Wang J."/>
            <person name="Krasnoff S.B."/>
            <person name="Xu Y."/>
            <person name="Molnar I."/>
            <person name="Lin M."/>
        </authorList>
    </citation>
    <scope>NUCLEOTIDE SEQUENCE [LARGE SCALE GENOMIC DNA]</scope>
    <source>
        <strain evidence="9 10">ARSEF 6962</strain>
    </source>
</reference>
<dbReference type="SMART" id="SM01013">
    <property type="entry name" value="APC2"/>
    <property type="match status" value="1"/>
</dbReference>
<dbReference type="Proteomes" id="UP000076580">
    <property type="component" value="Chromosome 03"/>
</dbReference>
<dbReference type="InterPro" id="IPR036317">
    <property type="entry name" value="Cullin_homology_sf"/>
</dbReference>
<dbReference type="InterPro" id="IPR014786">
    <property type="entry name" value="ANAPC2_C"/>
</dbReference>
<dbReference type="InterPro" id="IPR016158">
    <property type="entry name" value="Cullin_homology"/>
</dbReference>
<dbReference type="SUPFAM" id="SSF46785">
    <property type="entry name" value="Winged helix' DNA-binding domain"/>
    <property type="match status" value="1"/>
</dbReference>
<feature type="region of interest" description="Disordered" evidence="7">
    <location>
        <begin position="80"/>
        <end position="102"/>
    </location>
</feature>
<sequence length="1041" mass="113599">MDSRPVFAVHFPVSADGETGFGNEEIPLMLSPGAERAILEDRGKREREAGNSFIHMAYSAKDPGSMPRRTAAMCGMNVRRARDGSGSRGQGSMPNTSVGERTPAAPLTLLLPRGDTIGGQNNEAAVKRESSSQHIAIARPPRPLLPSTPSPSNGSTRRDATVAASTMTATGIRARRNKVFRSVFQIDVSQPTPLLAPASHGEPFGGPTGGPSVASTARHDAHSAPPSLDDQVRWDRAWHAVTSRIQLPTSVTVEDSFGAPAPESQHLDDGFRDALSVLLHPDATVPRATRREDVLVWHTQQVRQHFVHHVLPLLAACAAEGEPAEVLLSSVRTLEAAHRQYLYGLELITRGIQPEADRAAAVATFRRDLDAVIGNSWADGLADALRTVIHRLLGVVLHTHGRKPASAGPGSLSPARADAGRVSAARRELLSMLESLQAVGLTGERFQVLLAEVMDRCMREFIRNTYAGVWAASDAAASGDEGSHGTPACMDHLRDWIEKDYGGVAAEAFARLGGSVSRDDVERWRDVAVGRLATLRIQELLDIVLHWPESRGGLDDLRSAVGTPQRRLQLTDTFSAALQKRLLHPGRSTLEILQTYMSMIRTFHALDASKVLLDRVVHALQLYLCQRDDAIRIVVTGLLAHPGGGGGGDGGGRTLVELAAILNDATQPQRSHGDDDELDWNDMTWEPDPVDAGVNYKRPKNEDVIGTLIGALGSQDIFIKEFQLIIAERLLSKQASFQQEIKVLGLLKKRFGEHALQNCDVMIKDIYDSRRVDATLRKSLRVDDEAPGAMPAHHTKILSRLFWPSLPREGFRVPRPVAEMQSRYEHGFGQLKTSRKLSWLDLLGSATIRLELADRSVELECKTYEASIIHAFQDDGSGTGTGTASSPRRRTFDELWEELRMDEDLLALGLTFWQSKRVLQSVGRRTYAVLESLEADGGLAAGAAGGVASRAEDDEASASPRKSKNVDARESERRTIYWQFIVGMLTNSSPAMPLGQIAMMMKMLIADGCPWSNEELQEFLGEKVADGELELAGGKYRLAKK</sequence>
<evidence type="ECO:0000256" key="2">
    <source>
        <dbReference type="ARBA" id="ARBA00022618"/>
    </source>
</evidence>
<evidence type="ECO:0000256" key="6">
    <source>
        <dbReference type="PROSITE-ProRule" id="PRU00330"/>
    </source>
</evidence>
<dbReference type="GeneID" id="63720186"/>
<evidence type="ECO:0000256" key="7">
    <source>
        <dbReference type="SAM" id="MobiDB-lite"/>
    </source>
</evidence>
<dbReference type="PANTHER" id="PTHR45957">
    <property type="entry name" value="ANAPHASE-PROMOTING COMPLEX SUBUNIT 2"/>
    <property type="match status" value="1"/>
</dbReference>
<gene>
    <name evidence="9" type="ORF">DCS_07543</name>
</gene>
<accession>A0A151GEQ5</accession>
<feature type="compositionally biased region" description="Polar residues" evidence="7">
    <location>
        <begin position="90"/>
        <end position="99"/>
    </location>
</feature>
<dbReference type="InterPro" id="IPR036390">
    <property type="entry name" value="WH_DNA-bd_sf"/>
</dbReference>
<feature type="region of interest" description="Disordered" evidence="7">
    <location>
        <begin position="194"/>
        <end position="228"/>
    </location>
</feature>
<dbReference type="GO" id="GO:0070979">
    <property type="term" value="P:protein K11-linked ubiquitination"/>
    <property type="evidence" value="ECO:0007669"/>
    <property type="project" value="TreeGrafter"/>
</dbReference>
<dbReference type="GO" id="GO:0006511">
    <property type="term" value="P:ubiquitin-dependent protein catabolic process"/>
    <property type="evidence" value="ECO:0007669"/>
    <property type="project" value="InterPro"/>
</dbReference>
<evidence type="ECO:0000313" key="10">
    <source>
        <dbReference type="Proteomes" id="UP000076580"/>
    </source>
</evidence>
<dbReference type="InterPro" id="IPR057975">
    <property type="entry name" value="TPR_ANAPC2"/>
</dbReference>
<evidence type="ECO:0000313" key="9">
    <source>
        <dbReference type="EMBL" id="KYK55580.1"/>
    </source>
</evidence>
<dbReference type="Pfam" id="PF08672">
    <property type="entry name" value="ANAPC2"/>
    <property type="match status" value="1"/>
</dbReference>
<dbReference type="PROSITE" id="PS50069">
    <property type="entry name" value="CULLIN_2"/>
    <property type="match status" value="1"/>
</dbReference>
<dbReference type="InterPro" id="IPR044554">
    <property type="entry name" value="ANAPC2"/>
</dbReference>
<keyword evidence="3" id="KW-0498">Mitosis</keyword>
<dbReference type="EMBL" id="LAYC01000003">
    <property type="protein sequence ID" value="KYK55580.1"/>
    <property type="molecule type" value="Genomic_DNA"/>
</dbReference>
<evidence type="ECO:0000256" key="1">
    <source>
        <dbReference type="ARBA" id="ARBA00016068"/>
    </source>
</evidence>
<dbReference type="Pfam" id="PF26557">
    <property type="entry name" value="Cullin_AB"/>
    <property type="match status" value="1"/>
</dbReference>
<dbReference type="FunFam" id="1.20.1310.10:FF:000033">
    <property type="entry name" value="Anaphase-promoting complex subunit ApcB"/>
    <property type="match status" value="1"/>
</dbReference>
<dbReference type="Gene3D" id="1.10.10.10">
    <property type="entry name" value="Winged helix-like DNA-binding domain superfamily/Winged helix DNA-binding domain"/>
    <property type="match status" value="1"/>
</dbReference>
<evidence type="ECO:0000256" key="4">
    <source>
        <dbReference type="ARBA" id="ARBA00022786"/>
    </source>
</evidence>
<dbReference type="GO" id="GO:0031625">
    <property type="term" value="F:ubiquitin protein ligase binding"/>
    <property type="evidence" value="ECO:0007669"/>
    <property type="project" value="InterPro"/>
</dbReference>
<dbReference type="InterPro" id="IPR036388">
    <property type="entry name" value="WH-like_DNA-bd_sf"/>
</dbReference>
<feature type="compositionally biased region" description="Pro residues" evidence="7">
    <location>
        <begin position="140"/>
        <end position="149"/>
    </location>
</feature>
<dbReference type="AlphaFoldDB" id="A0A151GEQ5"/>
<keyword evidence="2" id="KW-0132">Cell division</keyword>
<comment type="caution">
    <text evidence="9">The sequence shown here is derived from an EMBL/GenBank/DDBJ whole genome shotgun (WGS) entry which is preliminary data.</text>
</comment>
<dbReference type="RefSeq" id="XP_040654932.1">
    <property type="nucleotide sequence ID" value="XM_040804828.1"/>
</dbReference>
<keyword evidence="10" id="KW-1185">Reference proteome</keyword>
<feature type="region of interest" description="Disordered" evidence="7">
    <location>
        <begin position="127"/>
        <end position="164"/>
    </location>
</feature>
<evidence type="ECO:0000256" key="5">
    <source>
        <dbReference type="ARBA" id="ARBA00023306"/>
    </source>
</evidence>
<dbReference type="Pfam" id="PF25773">
    <property type="entry name" value="TPR_ANAPC2"/>
    <property type="match status" value="1"/>
</dbReference>
<dbReference type="Gene3D" id="1.20.1310.10">
    <property type="entry name" value="Cullin Repeats"/>
    <property type="match status" value="1"/>
</dbReference>
<protein>
    <recommendedName>
        <fullName evidence="1">Anaphase-promoting complex subunit 2</fullName>
    </recommendedName>
</protein>
<keyword evidence="5" id="KW-0131">Cell cycle</keyword>
<dbReference type="GO" id="GO:0051301">
    <property type="term" value="P:cell division"/>
    <property type="evidence" value="ECO:0007669"/>
    <property type="project" value="UniProtKB-KW"/>
</dbReference>
<dbReference type="Gene3D" id="3.30.230.130">
    <property type="entry name" value="Cullin, Chain C, Domain 2"/>
    <property type="match status" value="1"/>
</dbReference>
<dbReference type="PANTHER" id="PTHR45957:SF1">
    <property type="entry name" value="ANAPHASE-PROMOTING COMPLEX SUBUNIT 2"/>
    <property type="match status" value="1"/>
</dbReference>
<organism evidence="9 10">
    <name type="scientific">Drechmeria coniospora</name>
    <name type="common">Nematophagous fungus</name>
    <name type="synonym">Meria coniospora</name>
    <dbReference type="NCBI Taxonomy" id="98403"/>
    <lineage>
        <taxon>Eukaryota</taxon>
        <taxon>Fungi</taxon>
        <taxon>Dikarya</taxon>
        <taxon>Ascomycota</taxon>
        <taxon>Pezizomycotina</taxon>
        <taxon>Sordariomycetes</taxon>
        <taxon>Hypocreomycetidae</taxon>
        <taxon>Hypocreales</taxon>
        <taxon>Ophiocordycipitaceae</taxon>
        <taxon>Drechmeria</taxon>
    </lineage>
</organism>
<dbReference type="GO" id="GO:0007091">
    <property type="term" value="P:metaphase/anaphase transition of mitotic cell cycle"/>
    <property type="evidence" value="ECO:0007669"/>
    <property type="project" value="TreeGrafter"/>
</dbReference>
<proteinExistence type="inferred from homology"/>
<dbReference type="SMART" id="SM00182">
    <property type="entry name" value="CULLIN"/>
    <property type="match status" value="1"/>
</dbReference>
<dbReference type="GO" id="GO:0005680">
    <property type="term" value="C:anaphase-promoting complex"/>
    <property type="evidence" value="ECO:0007669"/>
    <property type="project" value="TreeGrafter"/>
</dbReference>
<comment type="similarity">
    <text evidence="6">Belongs to the cullin family.</text>
</comment>
<dbReference type="InterPro" id="IPR059120">
    <property type="entry name" value="Cullin-like_AB"/>
</dbReference>
<feature type="domain" description="Cullin family profile" evidence="8">
    <location>
        <begin position="707"/>
        <end position="914"/>
    </location>
</feature>
<keyword evidence="4" id="KW-0833">Ubl conjugation pathway</keyword>
<dbReference type="STRING" id="98403.A0A151GEQ5"/>
<dbReference type="SUPFAM" id="SSF75632">
    <property type="entry name" value="Cullin homology domain"/>
    <property type="match status" value="1"/>
</dbReference>
<dbReference type="InParanoid" id="A0A151GEQ5"/>
<evidence type="ECO:0000259" key="8">
    <source>
        <dbReference type="PROSITE" id="PS50069"/>
    </source>
</evidence>
<evidence type="ECO:0000256" key="3">
    <source>
        <dbReference type="ARBA" id="ARBA00022776"/>
    </source>
</evidence>
<name>A0A151GEQ5_DRECN</name>